<gene>
    <name evidence="2" type="ORF">PoB_000633500</name>
</gene>
<dbReference type="EMBL" id="BLXT01000744">
    <property type="protein sequence ID" value="GFN79829.1"/>
    <property type="molecule type" value="Genomic_DNA"/>
</dbReference>
<evidence type="ECO:0000313" key="3">
    <source>
        <dbReference type="Proteomes" id="UP000735302"/>
    </source>
</evidence>
<proteinExistence type="predicted"/>
<reference evidence="2 3" key="1">
    <citation type="journal article" date="2021" name="Elife">
        <title>Chloroplast acquisition without the gene transfer in kleptoplastic sea slugs, Plakobranchus ocellatus.</title>
        <authorList>
            <person name="Maeda T."/>
            <person name="Takahashi S."/>
            <person name="Yoshida T."/>
            <person name="Shimamura S."/>
            <person name="Takaki Y."/>
            <person name="Nagai Y."/>
            <person name="Toyoda A."/>
            <person name="Suzuki Y."/>
            <person name="Arimoto A."/>
            <person name="Ishii H."/>
            <person name="Satoh N."/>
            <person name="Nishiyama T."/>
            <person name="Hasebe M."/>
            <person name="Maruyama T."/>
            <person name="Minagawa J."/>
            <person name="Obokata J."/>
            <person name="Shigenobu S."/>
        </authorList>
    </citation>
    <scope>NUCLEOTIDE SEQUENCE [LARGE SCALE GENOMIC DNA]</scope>
</reference>
<name>A0AAV3YAM1_9GAST</name>
<organism evidence="2 3">
    <name type="scientific">Plakobranchus ocellatus</name>
    <dbReference type="NCBI Taxonomy" id="259542"/>
    <lineage>
        <taxon>Eukaryota</taxon>
        <taxon>Metazoa</taxon>
        <taxon>Spiralia</taxon>
        <taxon>Lophotrochozoa</taxon>
        <taxon>Mollusca</taxon>
        <taxon>Gastropoda</taxon>
        <taxon>Heterobranchia</taxon>
        <taxon>Euthyneura</taxon>
        <taxon>Panpulmonata</taxon>
        <taxon>Sacoglossa</taxon>
        <taxon>Placobranchoidea</taxon>
        <taxon>Plakobranchidae</taxon>
        <taxon>Plakobranchus</taxon>
    </lineage>
</organism>
<evidence type="ECO:0000256" key="1">
    <source>
        <dbReference type="SAM" id="MobiDB-lite"/>
    </source>
</evidence>
<dbReference type="Proteomes" id="UP000735302">
    <property type="component" value="Unassembled WGS sequence"/>
</dbReference>
<comment type="caution">
    <text evidence="2">The sequence shown here is derived from an EMBL/GenBank/DDBJ whole genome shotgun (WGS) entry which is preliminary data.</text>
</comment>
<sequence length="98" mass="11539">MDYTDMYVCFGDPLVDLCAEVLSHFFPFDILLFETGDMDTKLQTDDDRAKQTDDNHTNHTDDDNTELQNDDYSTNQTDDHHKMLQNDDHYKIRLMTTI</sequence>
<protein>
    <submittedName>
        <fullName evidence="2">Uncharacterized protein</fullName>
    </submittedName>
</protein>
<accession>A0AAV3YAM1</accession>
<dbReference type="AlphaFoldDB" id="A0AAV3YAM1"/>
<feature type="region of interest" description="Disordered" evidence="1">
    <location>
        <begin position="43"/>
        <end position="81"/>
    </location>
</feature>
<evidence type="ECO:0000313" key="2">
    <source>
        <dbReference type="EMBL" id="GFN79829.1"/>
    </source>
</evidence>
<keyword evidence="3" id="KW-1185">Reference proteome</keyword>
<feature type="compositionally biased region" description="Basic and acidic residues" evidence="1">
    <location>
        <begin position="43"/>
        <end position="62"/>
    </location>
</feature>